<reference evidence="5" key="1">
    <citation type="submission" date="2016-11" db="EMBL/GenBank/DDBJ databases">
        <authorList>
            <person name="Varghese N."/>
            <person name="Submissions S."/>
        </authorList>
    </citation>
    <scope>NUCLEOTIDE SEQUENCE [LARGE SCALE GENOMIC DNA]</scope>
    <source>
        <strain evidence="5">DSM 44671</strain>
    </source>
</reference>
<dbReference type="GO" id="GO:0031177">
    <property type="term" value="F:phosphopantetheine binding"/>
    <property type="evidence" value="ECO:0007669"/>
    <property type="project" value="InterPro"/>
</dbReference>
<dbReference type="InterPro" id="IPR009081">
    <property type="entry name" value="PP-bd_ACP"/>
</dbReference>
<dbReference type="OrthoDB" id="3537906at2"/>
<dbReference type="InterPro" id="IPR036736">
    <property type="entry name" value="ACP-like_sf"/>
</dbReference>
<evidence type="ECO:0000256" key="1">
    <source>
        <dbReference type="ARBA" id="ARBA00022450"/>
    </source>
</evidence>
<protein>
    <submittedName>
        <fullName evidence="4">Act minimal PKS acyl carrier protein</fullName>
    </submittedName>
</protein>
<gene>
    <name evidence="4" type="ORF">SAMN04489730_4515</name>
</gene>
<accession>A0A1K1S2V0</accession>
<dbReference type="SUPFAM" id="SSF47336">
    <property type="entry name" value="ACP-like"/>
    <property type="match status" value="1"/>
</dbReference>
<dbReference type="EMBL" id="FPJG01000006">
    <property type="protein sequence ID" value="SFW78420.1"/>
    <property type="molecule type" value="Genomic_DNA"/>
</dbReference>
<dbReference type="PROSITE" id="PS50075">
    <property type="entry name" value="CARRIER"/>
    <property type="match status" value="1"/>
</dbReference>
<dbReference type="Pfam" id="PF00550">
    <property type="entry name" value="PP-binding"/>
    <property type="match status" value="1"/>
</dbReference>
<dbReference type="InterPro" id="IPR006162">
    <property type="entry name" value="Ppantetheine_attach_site"/>
</dbReference>
<evidence type="ECO:0000256" key="2">
    <source>
        <dbReference type="ARBA" id="ARBA00022553"/>
    </source>
</evidence>
<evidence type="ECO:0000259" key="3">
    <source>
        <dbReference type="PROSITE" id="PS50075"/>
    </source>
</evidence>
<dbReference type="Gene3D" id="1.10.1200.10">
    <property type="entry name" value="ACP-like"/>
    <property type="match status" value="1"/>
</dbReference>
<proteinExistence type="predicted"/>
<keyword evidence="2" id="KW-0597">Phosphoprotein</keyword>
<evidence type="ECO:0000313" key="4">
    <source>
        <dbReference type="EMBL" id="SFW78420.1"/>
    </source>
</evidence>
<name>A0A1K1S2V0_9PSEU</name>
<dbReference type="PROSITE" id="PS00012">
    <property type="entry name" value="PHOSPHOPANTETHEINE"/>
    <property type="match status" value="1"/>
</dbReference>
<dbReference type="InterPro" id="IPR020806">
    <property type="entry name" value="PKS_PP-bd"/>
</dbReference>
<sequence length="89" mass="9395">MADHTLTLADLRRILGEAAGADEATAGVDADAVDTSFEDLGYDSLALMETASRIEREYAIKLDESVLADADTPRALLDLVNEQLSAGVA</sequence>
<feature type="domain" description="Carrier" evidence="3">
    <location>
        <begin position="5"/>
        <end position="84"/>
    </location>
</feature>
<dbReference type="AlphaFoldDB" id="A0A1K1S2V0"/>
<organism evidence="4 5">
    <name type="scientific">Amycolatopsis australiensis</name>
    <dbReference type="NCBI Taxonomy" id="546364"/>
    <lineage>
        <taxon>Bacteria</taxon>
        <taxon>Bacillati</taxon>
        <taxon>Actinomycetota</taxon>
        <taxon>Actinomycetes</taxon>
        <taxon>Pseudonocardiales</taxon>
        <taxon>Pseudonocardiaceae</taxon>
        <taxon>Amycolatopsis</taxon>
    </lineage>
</organism>
<dbReference type="RefSeq" id="WP_072478129.1">
    <property type="nucleotide sequence ID" value="NZ_FPJG01000006.1"/>
</dbReference>
<evidence type="ECO:0000313" key="5">
    <source>
        <dbReference type="Proteomes" id="UP000182740"/>
    </source>
</evidence>
<keyword evidence="5" id="KW-1185">Reference proteome</keyword>
<dbReference type="STRING" id="546364.SAMN04489730_4515"/>
<dbReference type="SMART" id="SM00823">
    <property type="entry name" value="PKS_PP"/>
    <property type="match status" value="1"/>
</dbReference>
<dbReference type="Proteomes" id="UP000182740">
    <property type="component" value="Unassembled WGS sequence"/>
</dbReference>
<keyword evidence="1" id="KW-0596">Phosphopantetheine</keyword>